<dbReference type="Gene3D" id="3.40.830.10">
    <property type="entry name" value="LigB-like"/>
    <property type="match status" value="1"/>
</dbReference>
<gene>
    <name evidence="1" type="ORF">SAMN04487820_11285</name>
</gene>
<evidence type="ECO:0000313" key="1">
    <source>
        <dbReference type="EMBL" id="SDK76164.1"/>
    </source>
</evidence>
<dbReference type="CDD" id="cd07951">
    <property type="entry name" value="ED_3B_N_AMMECR1"/>
    <property type="match status" value="1"/>
</dbReference>
<protein>
    <recommendedName>
        <fullName evidence="3">Catalytic LigB subunit of aromatic ring-opening dioxygenase</fullName>
    </recommendedName>
</protein>
<dbReference type="OrthoDB" id="4543339at2"/>
<sequence length="248" mass="26198">MLVAAGVFPHPPVLVPGVAGQRSADLDGTRANCELALNRLFDADPELVVVLGGDDRTACHGSDVTGTLAPYGQATTFGDGSARLPLSLTIGRWLLESHLDRAACEFHSVAWNATPAECFRLGERIADRATQVALLVLGDGSACRTERSPGFLEPDAIAYDDHIAEALRGGDTTALAALRPETAERLLVAGRPAWQVLAGAASERSPVGELLDYSAPYGVGYFVASWRFAGSSPRSGRAERDRAEALTE</sequence>
<dbReference type="EMBL" id="FNFM01000012">
    <property type="protein sequence ID" value="SDK76164.1"/>
    <property type="molecule type" value="Genomic_DNA"/>
</dbReference>
<organism evidence="1 2">
    <name type="scientific">Actinopolyspora mzabensis</name>
    <dbReference type="NCBI Taxonomy" id="995066"/>
    <lineage>
        <taxon>Bacteria</taxon>
        <taxon>Bacillati</taxon>
        <taxon>Actinomycetota</taxon>
        <taxon>Actinomycetes</taxon>
        <taxon>Actinopolysporales</taxon>
        <taxon>Actinopolysporaceae</taxon>
        <taxon>Actinopolyspora</taxon>
    </lineage>
</organism>
<dbReference type="SUPFAM" id="SSF53213">
    <property type="entry name" value="LigB-like"/>
    <property type="match status" value="1"/>
</dbReference>
<dbReference type="AlphaFoldDB" id="A0A1G9EJ63"/>
<dbReference type="Proteomes" id="UP000199213">
    <property type="component" value="Unassembled WGS sequence"/>
</dbReference>
<keyword evidence="2" id="KW-1185">Reference proteome</keyword>
<dbReference type="RefSeq" id="WP_092631255.1">
    <property type="nucleotide sequence ID" value="NZ_FNFM01000012.1"/>
</dbReference>
<proteinExistence type="predicted"/>
<accession>A0A1G9EJ63</accession>
<evidence type="ECO:0008006" key="3">
    <source>
        <dbReference type="Google" id="ProtNLM"/>
    </source>
</evidence>
<evidence type="ECO:0000313" key="2">
    <source>
        <dbReference type="Proteomes" id="UP000199213"/>
    </source>
</evidence>
<name>A0A1G9EJ63_ACTMZ</name>
<reference evidence="2" key="1">
    <citation type="submission" date="2016-10" db="EMBL/GenBank/DDBJ databases">
        <authorList>
            <person name="Varghese N."/>
            <person name="Submissions S."/>
        </authorList>
    </citation>
    <scope>NUCLEOTIDE SEQUENCE [LARGE SCALE GENOMIC DNA]</scope>
    <source>
        <strain evidence="2">DSM 45460</strain>
    </source>
</reference>